<dbReference type="EC" id="2.4.1.-" evidence="10"/>
<organism evidence="12 13">
    <name type="scientific">Umbelopsis ramanniana AG</name>
    <dbReference type="NCBI Taxonomy" id="1314678"/>
    <lineage>
        <taxon>Eukaryota</taxon>
        <taxon>Fungi</taxon>
        <taxon>Fungi incertae sedis</taxon>
        <taxon>Mucoromycota</taxon>
        <taxon>Mucoromycotina</taxon>
        <taxon>Umbelopsidomycetes</taxon>
        <taxon>Umbelopsidales</taxon>
        <taxon>Umbelopsidaceae</taxon>
        <taxon>Umbelopsis</taxon>
    </lineage>
</organism>
<keyword evidence="6 10" id="KW-0812">Transmembrane</keyword>
<dbReference type="GO" id="GO:0000026">
    <property type="term" value="F:alpha-1,2-mannosyltransferase activity"/>
    <property type="evidence" value="ECO:0007669"/>
    <property type="project" value="TreeGrafter"/>
</dbReference>
<evidence type="ECO:0000256" key="7">
    <source>
        <dbReference type="ARBA" id="ARBA00022824"/>
    </source>
</evidence>
<comment type="subcellular location">
    <subcellularLocation>
        <location evidence="1 10">Endoplasmic reticulum membrane</location>
        <topology evidence="1 10">Multi-pass membrane protein</topology>
    </subcellularLocation>
</comment>
<evidence type="ECO:0000313" key="13">
    <source>
        <dbReference type="Proteomes" id="UP001206595"/>
    </source>
</evidence>
<dbReference type="RefSeq" id="XP_051444543.1">
    <property type="nucleotide sequence ID" value="XM_051593026.1"/>
</dbReference>
<dbReference type="EMBL" id="MU620919">
    <property type="protein sequence ID" value="KAI8579539.1"/>
    <property type="molecule type" value="Genomic_DNA"/>
</dbReference>
<name>A0AAD5HE06_UMBRA</name>
<keyword evidence="4 10" id="KW-0328">Glycosyltransferase</keyword>
<comment type="similarity">
    <text evidence="3 10">Belongs to the glycosyltransferase 22 family.</text>
</comment>
<evidence type="ECO:0000256" key="10">
    <source>
        <dbReference type="RuleBase" id="RU363075"/>
    </source>
</evidence>
<comment type="caution">
    <text evidence="12">The sequence shown here is derived from an EMBL/GenBank/DDBJ whole genome shotgun (WGS) entry which is preliminary data.</text>
</comment>
<feature type="transmembrane region" description="Helical" evidence="10">
    <location>
        <begin position="388"/>
        <end position="408"/>
    </location>
</feature>
<dbReference type="PANTHER" id="PTHR22760:SF2">
    <property type="entry name" value="ALPHA-1,2-MANNOSYLTRANSFERASE ALG9"/>
    <property type="match status" value="1"/>
</dbReference>
<reference evidence="12" key="2">
    <citation type="journal article" date="2022" name="Proc. Natl. Acad. Sci. U.S.A.">
        <title>Diploid-dominant life cycles characterize the early evolution of Fungi.</title>
        <authorList>
            <person name="Amses K.R."/>
            <person name="Simmons D.R."/>
            <person name="Longcore J.E."/>
            <person name="Mondo S.J."/>
            <person name="Seto K."/>
            <person name="Jeronimo G.H."/>
            <person name="Bonds A.E."/>
            <person name="Quandt C.A."/>
            <person name="Davis W.J."/>
            <person name="Chang Y."/>
            <person name="Federici B.A."/>
            <person name="Kuo A."/>
            <person name="LaButti K."/>
            <person name="Pangilinan J."/>
            <person name="Andreopoulos W."/>
            <person name="Tritt A."/>
            <person name="Riley R."/>
            <person name="Hundley H."/>
            <person name="Johnson J."/>
            <person name="Lipzen A."/>
            <person name="Barry K."/>
            <person name="Lang B.F."/>
            <person name="Cuomo C.A."/>
            <person name="Buchler N.E."/>
            <person name="Grigoriev I.V."/>
            <person name="Spatafora J.W."/>
            <person name="Stajich J.E."/>
            <person name="James T.Y."/>
        </authorList>
    </citation>
    <scope>NUCLEOTIDE SEQUENCE</scope>
    <source>
        <strain evidence="12">AG</strain>
    </source>
</reference>
<feature type="transmembrane region" description="Helical" evidence="10">
    <location>
        <begin position="415"/>
        <end position="438"/>
    </location>
</feature>
<feature type="transmembrane region" description="Helical" evidence="10">
    <location>
        <begin position="345"/>
        <end position="368"/>
    </location>
</feature>
<evidence type="ECO:0000256" key="5">
    <source>
        <dbReference type="ARBA" id="ARBA00022679"/>
    </source>
</evidence>
<keyword evidence="5" id="KW-0808">Transferase</keyword>
<feature type="transmembrane region" description="Helical" evidence="10">
    <location>
        <begin position="171"/>
        <end position="190"/>
    </location>
</feature>
<reference evidence="12" key="1">
    <citation type="submission" date="2021-06" db="EMBL/GenBank/DDBJ databases">
        <authorList>
            <consortium name="DOE Joint Genome Institute"/>
            <person name="Mondo S.J."/>
            <person name="Amses K.R."/>
            <person name="Simmons D.R."/>
            <person name="Longcore J.E."/>
            <person name="Seto K."/>
            <person name="Alves G.H."/>
            <person name="Bonds A.E."/>
            <person name="Quandt C.A."/>
            <person name="Davis W.J."/>
            <person name="Chang Y."/>
            <person name="Letcher P.M."/>
            <person name="Powell M.J."/>
            <person name="Kuo A."/>
            <person name="Labutti K."/>
            <person name="Pangilinan J."/>
            <person name="Andreopoulos W."/>
            <person name="Tritt A."/>
            <person name="Riley R."/>
            <person name="Hundley H."/>
            <person name="Johnson J."/>
            <person name="Lipzen A."/>
            <person name="Barry K."/>
            <person name="Berbee M.L."/>
            <person name="Buchler N.E."/>
            <person name="Grigoriev I.V."/>
            <person name="Spatafora J.W."/>
            <person name="Stajich J.E."/>
            <person name="James T.Y."/>
        </authorList>
    </citation>
    <scope>NUCLEOTIDE SEQUENCE</scope>
    <source>
        <strain evidence="12">AG</strain>
    </source>
</reference>
<dbReference type="GO" id="GO:0005789">
    <property type="term" value="C:endoplasmic reticulum membrane"/>
    <property type="evidence" value="ECO:0007669"/>
    <property type="project" value="UniProtKB-SubCell"/>
</dbReference>
<feature type="transmembrane region" description="Helical" evidence="10">
    <location>
        <begin position="283"/>
        <end position="306"/>
    </location>
</feature>
<dbReference type="InterPro" id="IPR005599">
    <property type="entry name" value="GPI_mannosylTrfase"/>
</dbReference>
<evidence type="ECO:0000256" key="3">
    <source>
        <dbReference type="ARBA" id="ARBA00007063"/>
    </source>
</evidence>
<proteinExistence type="inferred from homology"/>
<accession>A0AAD5HE06</accession>
<gene>
    <name evidence="12" type="ORF">K450DRAFT_271849</name>
</gene>
<comment type="pathway">
    <text evidence="2">Protein modification; protein glycosylation.</text>
</comment>
<dbReference type="Proteomes" id="UP001206595">
    <property type="component" value="Unassembled WGS sequence"/>
</dbReference>
<evidence type="ECO:0000256" key="4">
    <source>
        <dbReference type="ARBA" id="ARBA00022676"/>
    </source>
</evidence>
<dbReference type="PANTHER" id="PTHR22760">
    <property type="entry name" value="GLYCOSYLTRANSFERASE"/>
    <property type="match status" value="1"/>
</dbReference>
<feature type="transmembrane region" description="Helical" evidence="10">
    <location>
        <begin position="458"/>
        <end position="479"/>
    </location>
</feature>
<keyword evidence="9 10" id="KW-0472">Membrane</keyword>
<evidence type="ECO:0000256" key="2">
    <source>
        <dbReference type="ARBA" id="ARBA00004922"/>
    </source>
</evidence>
<dbReference type="AlphaFoldDB" id="A0AAD5HE06"/>
<feature type="transmembrane region" description="Helical" evidence="10">
    <location>
        <begin position="140"/>
        <end position="159"/>
    </location>
</feature>
<evidence type="ECO:0000256" key="1">
    <source>
        <dbReference type="ARBA" id="ARBA00004477"/>
    </source>
</evidence>
<keyword evidence="7 10" id="KW-0256">Endoplasmic reticulum</keyword>
<feature type="transmembrane region" description="Helical" evidence="10">
    <location>
        <begin position="116"/>
        <end position="134"/>
    </location>
</feature>
<evidence type="ECO:0000256" key="6">
    <source>
        <dbReference type="ARBA" id="ARBA00022692"/>
    </source>
</evidence>
<dbReference type="Pfam" id="PF03901">
    <property type="entry name" value="Glyco_transf_22"/>
    <property type="match status" value="1"/>
</dbReference>
<dbReference type="GeneID" id="75918368"/>
<keyword evidence="8 10" id="KW-1133">Transmembrane helix</keyword>
<keyword evidence="13" id="KW-1185">Reference proteome</keyword>
<dbReference type="GO" id="GO:0006487">
    <property type="term" value="P:protein N-linked glycosylation"/>
    <property type="evidence" value="ECO:0007669"/>
    <property type="project" value="TreeGrafter"/>
</dbReference>
<evidence type="ECO:0000256" key="9">
    <source>
        <dbReference type="ARBA" id="ARBA00023136"/>
    </source>
</evidence>
<feature type="region of interest" description="Disordered" evidence="11">
    <location>
        <begin position="1"/>
        <end position="32"/>
    </location>
</feature>
<evidence type="ECO:0000256" key="8">
    <source>
        <dbReference type="ARBA" id="ARBA00022989"/>
    </source>
</evidence>
<sequence>MPDLQPRQRKKAAAKKQQNQPPAEPKTRAAKAAAAAAASSPSANLAQARQLVESQAWAPSFKNAFRLIFAVRCAAALYSILSDCDEVFNYWEPTHWLQYGFGLQTWEYSPEFAIRSWSYVSFHAILGWIGSWFAKSKIQVFYFMRIMLGAMSAFAEARFYRTVVEEINAHVGRYLLVALIGSAGMFHASVSYLPSSFSMVTTMLAFSFVLQPPTFFTRNRTYGATFFFGLGGLFGWPFCAILGVPFVIEELLVYGREVMVDENDKVVQMARSPYWRLNRAYRLAQAVGLSFFAIAIPILAIDYYFYEKLEFVPLNIVLYNVFGGPDRGPNIFGTEPWSFYIVNGFLNFNIIFLLALGSGVCVLITMYVDRNRVSNNATPGFVDAVSPYILLALKLVPFYIWLAIFTLQPHKEERFLFVAYPLICLNASIALFLVRGWVHRVTGVFGASISTRLYTVKYTTAAFLLISTLLSLSRILALVKYYGAPKEVYSALWNYQADARTLDFDYLNEKYRYDSTIGEKTLCVGKEWYRFPSSYFLPNDVRLGIIKSDFDGLMPKPFAEDLEVFEYEDTNSGKMISQKLRQFKFAGASVIQPGFNDLNKEDPSAYTDIFQCDFLVDSDFPLRYINGKAPSNYEPRYIQDTDHWNVLKCVRFLDAENSAKLSRAFWIPGVKRLQWGEYCLLERK</sequence>
<protein>
    <recommendedName>
        <fullName evidence="10">Mannosyltransferase</fullName>
        <ecNumber evidence="10">2.4.1.-</ecNumber>
    </recommendedName>
</protein>
<feature type="transmembrane region" description="Helical" evidence="10">
    <location>
        <begin position="227"/>
        <end position="248"/>
    </location>
</feature>
<evidence type="ECO:0000256" key="11">
    <source>
        <dbReference type="SAM" id="MobiDB-lite"/>
    </source>
</evidence>
<evidence type="ECO:0000313" key="12">
    <source>
        <dbReference type="EMBL" id="KAI8579539.1"/>
    </source>
</evidence>